<evidence type="ECO:0000256" key="10">
    <source>
        <dbReference type="ARBA" id="ARBA00023002"/>
    </source>
</evidence>
<keyword evidence="8" id="KW-0862">Zinc</keyword>
<keyword evidence="7" id="KW-0276">Fatty acid metabolism</keyword>
<evidence type="ECO:0000256" key="5">
    <source>
        <dbReference type="ARBA" id="ARBA00022723"/>
    </source>
</evidence>
<comment type="cofactor">
    <cofactor evidence="1">
        <name>Zn(2+)</name>
        <dbReference type="ChEBI" id="CHEBI:29105"/>
    </cofactor>
</comment>
<protein>
    <submittedName>
        <fullName evidence="17">Sterol desaturase family protein</fullName>
    </submittedName>
</protein>
<feature type="transmembrane region" description="Helical" evidence="15">
    <location>
        <begin position="55"/>
        <end position="74"/>
    </location>
</feature>
<feature type="transmembrane region" description="Helical" evidence="15">
    <location>
        <begin position="137"/>
        <end position="165"/>
    </location>
</feature>
<comment type="subcellular location">
    <subcellularLocation>
        <location evidence="2">Endoplasmic reticulum membrane</location>
        <topology evidence="2">Multi-pass membrane protein</topology>
    </subcellularLocation>
</comment>
<accession>A0ABT1VV17</accession>
<evidence type="ECO:0000256" key="9">
    <source>
        <dbReference type="ARBA" id="ARBA00022989"/>
    </source>
</evidence>
<evidence type="ECO:0000313" key="18">
    <source>
        <dbReference type="Proteomes" id="UP001524547"/>
    </source>
</evidence>
<evidence type="ECO:0000313" key="17">
    <source>
        <dbReference type="EMBL" id="MCQ8240186.1"/>
    </source>
</evidence>
<dbReference type="Pfam" id="PF04116">
    <property type="entry name" value="FA_hydroxylase"/>
    <property type="match status" value="1"/>
</dbReference>
<feature type="domain" description="Fatty acid hydroxylase" evidence="16">
    <location>
        <begin position="60"/>
        <end position="204"/>
    </location>
</feature>
<comment type="caution">
    <text evidence="17">The sequence shown here is derived from an EMBL/GenBank/DDBJ whole genome shotgun (WGS) entry which is preliminary data.</text>
</comment>
<keyword evidence="4 15" id="KW-0812">Transmembrane</keyword>
<evidence type="ECO:0000256" key="13">
    <source>
        <dbReference type="ARBA" id="ARBA00023160"/>
    </source>
</evidence>
<keyword evidence="12 15" id="KW-0472">Membrane</keyword>
<evidence type="ECO:0000256" key="8">
    <source>
        <dbReference type="ARBA" id="ARBA00022833"/>
    </source>
</evidence>
<gene>
    <name evidence="17" type="ORF">NFI88_04935</name>
</gene>
<evidence type="ECO:0000256" key="7">
    <source>
        <dbReference type="ARBA" id="ARBA00022832"/>
    </source>
</evidence>
<evidence type="ECO:0000256" key="14">
    <source>
        <dbReference type="SAM" id="MobiDB-lite"/>
    </source>
</evidence>
<dbReference type="PANTHER" id="PTHR12863:SF1">
    <property type="entry name" value="FATTY ACID 2-HYDROXYLASE"/>
    <property type="match status" value="1"/>
</dbReference>
<evidence type="ECO:0000256" key="4">
    <source>
        <dbReference type="ARBA" id="ARBA00022692"/>
    </source>
</evidence>
<feature type="transmembrane region" description="Helical" evidence="15">
    <location>
        <begin position="110"/>
        <end position="131"/>
    </location>
</feature>
<dbReference type="PANTHER" id="PTHR12863">
    <property type="entry name" value="FATTY ACID HYDROXYLASE"/>
    <property type="match status" value="1"/>
</dbReference>
<dbReference type="InterPro" id="IPR006694">
    <property type="entry name" value="Fatty_acid_hydroxylase"/>
</dbReference>
<feature type="compositionally biased region" description="Basic and acidic residues" evidence="14">
    <location>
        <begin position="242"/>
        <end position="251"/>
    </location>
</feature>
<keyword evidence="10" id="KW-0560">Oxidoreductase</keyword>
<feature type="region of interest" description="Disordered" evidence="14">
    <location>
        <begin position="242"/>
        <end position="264"/>
    </location>
</feature>
<dbReference type="EMBL" id="JAMZEJ010000003">
    <property type="protein sequence ID" value="MCQ8240186.1"/>
    <property type="molecule type" value="Genomic_DNA"/>
</dbReference>
<dbReference type="InterPro" id="IPR014430">
    <property type="entry name" value="Scs7"/>
</dbReference>
<proteinExistence type="predicted"/>
<sequence>MYARWRKHGRSFDLGRMGLGDLWKAYGSHPAVHLYVAGALGGAVIAMLRGDAGWAPLRAVLLTLLVYPLAWYLIHRFVLHSRFLYRSPLTAALWKRIHFDHHQDPHRMDVLFGSPLTTVPTIVAITLPLGWVAGGGIGGAAAAVATGFAVTCIYEFCHCVQHLNFKPRSRLLRRMKELHLNHHFQDEHGNFGITSFLIDRVFGTYYASARERNRSPHVFNLGYDATEAARYPWVARLSGEMPRDRPRRAGDAGRAVSEQAGGAA</sequence>
<keyword evidence="13" id="KW-0275">Fatty acid biosynthesis</keyword>
<evidence type="ECO:0000256" key="3">
    <source>
        <dbReference type="ARBA" id="ARBA00022516"/>
    </source>
</evidence>
<evidence type="ECO:0000256" key="1">
    <source>
        <dbReference type="ARBA" id="ARBA00001947"/>
    </source>
</evidence>
<evidence type="ECO:0000256" key="2">
    <source>
        <dbReference type="ARBA" id="ARBA00004477"/>
    </source>
</evidence>
<keyword evidence="3" id="KW-0444">Lipid biosynthesis</keyword>
<keyword evidence="18" id="KW-1185">Reference proteome</keyword>
<evidence type="ECO:0000256" key="6">
    <source>
        <dbReference type="ARBA" id="ARBA00022824"/>
    </source>
</evidence>
<dbReference type="RefSeq" id="WP_422918935.1">
    <property type="nucleotide sequence ID" value="NZ_JAMZEJ010000003.1"/>
</dbReference>
<evidence type="ECO:0000259" key="16">
    <source>
        <dbReference type="Pfam" id="PF04116"/>
    </source>
</evidence>
<keyword evidence="11" id="KW-0443">Lipid metabolism</keyword>
<keyword evidence="9 15" id="KW-1133">Transmembrane helix</keyword>
<keyword evidence="5" id="KW-0479">Metal-binding</keyword>
<organism evidence="17 18">
    <name type="scientific">Rhizosaccharibacter radicis</name>
    <dbReference type="NCBI Taxonomy" id="2782605"/>
    <lineage>
        <taxon>Bacteria</taxon>
        <taxon>Pseudomonadati</taxon>
        <taxon>Pseudomonadota</taxon>
        <taxon>Alphaproteobacteria</taxon>
        <taxon>Acetobacterales</taxon>
        <taxon>Acetobacteraceae</taxon>
        <taxon>Rhizosaccharibacter</taxon>
    </lineage>
</organism>
<dbReference type="Proteomes" id="UP001524547">
    <property type="component" value="Unassembled WGS sequence"/>
</dbReference>
<feature type="transmembrane region" description="Helical" evidence="15">
    <location>
        <begin position="32"/>
        <end position="49"/>
    </location>
</feature>
<reference evidence="17 18" key="1">
    <citation type="submission" date="2022-06" db="EMBL/GenBank/DDBJ databases">
        <title>Rhizosaccharibacter gen. nov. sp. nov. KSS12, endophytic bacteria isolated from sugarcane.</title>
        <authorList>
            <person name="Pitiwittayakul N."/>
        </authorList>
    </citation>
    <scope>NUCLEOTIDE SEQUENCE [LARGE SCALE GENOMIC DNA]</scope>
    <source>
        <strain evidence="17 18">KSS12</strain>
    </source>
</reference>
<name>A0ABT1VV17_9PROT</name>
<evidence type="ECO:0000256" key="15">
    <source>
        <dbReference type="SAM" id="Phobius"/>
    </source>
</evidence>
<keyword evidence="6" id="KW-0256">Endoplasmic reticulum</keyword>
<evidence type="ECO:0000256" key="11">
    <source>
        <dbReference type="ARBA" id="ARBA00023098"/>
    </source>
</evidence>
<evidence type="ECO:0000256" key="12">
    <source>
        <dbReference type="ARBA" id="ARBA00023136"/>
    </source>
</evidence>